<dbReference type="PANTHER" id="PTHR42747:SF3">
    <property type="entry name" value="NITRONATE MONOOXYGENASE-RELATED"/>
    <property type="match status" value="1"/>
</dbReference>
<keyword evidence="6" id="KW-0560">Oxidoreductase</keyword>
<keyword evidence="11" id="KW-1185">Reference proteome</keyword>
<evidence type="ECO:0000256" key="7">
    <source>
        <dbReference type="ARBA" id="ARBA00023033"/>
    </source>
</evidence>
<dbReference type="EMBL" id="BAABKP010000001">
    <property type="protein sequence ID" value="GAA4793065.1"/>
    <property type="molecule type" value="Genomic_DNA"/>
</dbReference>
<evidence type="ECO:0000256" key="1">
    <source>
        <dbReference type="ARBA" id="ARBA00001917"/>
    </source>
</evidence>
<dbReference type="CDD" id="cd04730">
    <property type="entry name" value="NPD_like"/>
    <property type="match status" value="1"/>
</dbReference>
<name>A0ABP9BBV8_9MICC</name>
<proteinExistence type="inferred from homology"/>
<organism evidence="10 11">
    <name type="scientific">Rothia endophytica</name>
    <dbReference type="NCBI Taxonomy" id="1324766"/>
    <lineage>
        <taxon>Bacteria</taxon>
        <taxon>Bacillati</taxon>
        <taxon>Actinomycetota</taxon>
        <taxon>Actinomycetes</taxon>
        <taxon>Micrococcales</taxon>
        <taxon>Micrococcaceae</taxon>
        <taxon>Rothia</taxon>
    </lineage>
</organism>
<evidence type="ECO:0000256" key="3">
    <source>
        <dbReference type="ARBA" id="ARBA00022575"/>
    </source>
</evidence>
<dbReference type="InterPro" id="IPR013785">
    <property type="entry name" value="Aldolase_TIM"/>
</dbReference>
<evidence type="ECO:0000313" key="11">
    <source>
        <dbReference type="Proteomes" id="UP001500187"/>
    </source>
</evidence>
<keyword evidence="5" id="KW-0288">FMN</keyword>
<keyword evidence="3" id="KW-0216">Detoxification</keyword>
<keyword evidence="7 10" id="KW-0503">Monooxygenase</keyword>
<keyword evidence="4" id="KW-0285">Flavoprotein</keyword>
<evidence type="ECO:0000313" key="10">
    <source>
        <dbReference type="EMBL" id="GAA4793065.1"/>
    </source>
</evidence>
<dbReference type="PANTHER" id="PTHR42747">
    <property type="entry name" value="NITRONATE MONOOXYGENASE-RELATED"/>
    <property type="match status" value="1"/>
</dbReference>
<comment type="cofactor">
    <cofactor evidence="1">
        <name>FMN</name>
        <dbReference type="ChEBI" id="CHEBI:58210"/>
    </cofactor>
</comment>
<evidence type="ECO:0000256" key="9">
    <source>
        <dbReference type="ARBA" id="ARBA00049401"/>
    </source>
</evidence>
<dbReference type="RefSeq" id="WP_345445190.1">
    <property type="nucleotide sequence ID" value="NZ_BAABKP010000001.1"/>
</dbReference>
<accession>A0ABP9BBV8</accession>
<dbReference type="GO" id="GO:0004497">
    <property type="term" value="F:monooxygenase activity"/>
    <property type="evidence" value="ECO:0007669"/>
    <property type="project" value="UniProtKB-KW"/>
</dbReference>
<comment type="caution">
    <text evidence="10">The sequence shown here is derived from an EMBL/GenBank/DDBJ whole genome shotgun (WGS) entry which is preliminary data.</text>
</comment>
<dbReference type="Pfam" id="PF03060">
    <property type="entry name" value="NMO"/>
    <property type="match status" value="1"/>
</dbReference>
<evidence type="ECO:0000256" key="8">
    <source>
        <dbReference type="ARBA" id="ARBA00031155"/>
    </source>
</evidence>
<gene>
    <name evidence="10" type="ORF">GCM10023352_09540</name>
</gene>
<evidence type="ECO:0000256" key="6">
    <source>
        <dbReference type="ARBA" id="ARBA00023002"/>
    </source>
</evidence>
<sequence>MFNFADLKIPLVGAPMAGGPSTPQLAVAVSNAGGLGMLAAGYLNADQLAEQAQQTRELTERPFGVNLFCPADPNDNPVNTPALLQDYRRALAPLGKQYGLDLLNDELVLPDHYGPLLDWLLAKPVPVVTFTFGCPSAEDIAQLQAVGTCVGITVTNPQDAALAAQPGANFLCVQGPNAGGHQSTFRVQDEVNQLPLSQLVPDVQAVTELPLVAGGGVGNSEDVQSLLSLGVEAVQLGTLLLLSDEAGTSQAHRDALQSGIAATQLTRAFTGRPARAIVNEFVAEFDALAPAVYPQMHYLTAPLRAKAKDSGAWQHVNAWAGDGFSQAQTKPTAKIISNLSSG</sequence>
<evidence type="ECO:0000256" key="2">
    <source>
        <dbReference type="ARBA" id="ARBA00009881"/>
    </source>
</evidence>
<reference evidence="11" key="1">
    <citation type="journal article" date="2019" name="Int. J. Syst. Evol. Microbiol.">
        <title>The Global Catalogue of Microorganisms (GCM) 10K type strain sequencing project: providing services to taxonomists for standard genome sequencing and annotation.</title>
        <authorList>
            <consortium name="The Broad Institute Genomics Platform"/>
            <consortium name="The Broad Institute Genome Sequencing Center for Infectious Disease"/>
            <person name="Wu L."/>
            <person name="Ma J."/>
        </authorList>
    </citation>
    <scope>NUCLEOTIDE SEQUENCE [LARGE SCALE GENOMIC DNA]</scope>
    <source>
        <strain evidence="11">JCM 18541</strain>
    </source>
</reference>
<evidence type="ECO:0000256" key="4">
    <source>
        <dbReference type="ARBA" id="ARBA00022630"/>
    </source>
</evidence>
<dbReference type="Proteomes" id="UP001500187">
    <property type="component" value="Unassembled WGS sequence"/>
</dbReference>
<evidence type="ECO:0000256" key="5">
    <source>
        <dbReference type="ARBA" id="ARBA00022643"/>
    </source>
</evidence>
<dbReference type="InterPro" id="IPR004136">
    <property type="entry name" value="NMO"/>
</dbReference>
<dbReference type="SUPFAM" id="SSF51412">
    <property type="entry name" value="Inosine monophosphate dehydrogenase (IMPDH)"/>
    <property type="match status" value="1"/>
</dbReference>
<comment type="similarity">
    <text evidence="2">Belongs to the nitronate monooxygenase family. NMO class I subfamily.</text>
</comment>
<protein>
    <recommendedName>
        <fullName evidence="8">Propionate 3-nitronate monooxygenase</fullName>
    </recommendedName>
</protein>
<dbReference type="Gene3D" id="3.20.20.70">
    <property type="entry name" value="Aldolase class I"/>
    <property type="match status" value="1"/>
</dbReference>
<comment type="catalytic activity">
    <reaction evidence="9">
        <text>3 propionate 3-nitronate + 3 O2 + H2O = 3 3-oxopropanoate + 2 nitrate + nitrite + H2O2 + 3 H(+)</text>
        <dbReference type="Rhea" id="RHEA:57332"/>
        <dbReference type="ChEBI" id="CHEBI:15377"/>
        <dbReference type="ChEBI" id="CHEBI:15378"/>
        <dbReference type="ChEBI" id="CHEBI:15379"/>
        <dbReference type="ChEBI" id="CHEBI:16240"/>
        <dbReference type="ChEBI" id="CHEBI:16301"/>
        <dbReference type="ChEBI" id="CHEBI:17632"/>
        <dbReference type="ChEBI" id="CHEBI:33190"/>
        <dbReference type="ChEBI" id="CHEBI:136067"/>
    </reaction>
</comment>